<dbReference type="AlphaFoldDB" id="A0A2D4HGB1"/>
<dbReference type="EMBL" id="IACK01030837">
    <property type="protein sequence ID" value="LAA70993.1"/>
    <property type="molecule type" value="Transcribed_RNA"/>
</dbReference>
<proteinExistence type="predicted"/>
<reference evidence="1" key="1">
    <citation type="submission" date="2017-07" db="EMBL/GenBank/DDBJ databases">
        <authorList>
            <person name="Mikheyev A."/>
            <person name="Grau M."/>
        </authorList>
    </citation>
    <scope>NUCLEOTIDE SEQUENCE</scope>
    <source>
        <tissue evidence="1">Venom_gland</tissue>
    </source>
</reference>
<reference evidence="1" key="2">
    <citation type="submission" date="2017-11" db="EMBL/GenBank/DDBJ databases">
        <title>Coralsnake Venomics: Analyses of Venom Gland Transcriptomes and Proteomes of Six Brazilian Taxa.</title>
        <authorList>
            <person name="Aird S.D."/>
            <person name="Jorge da Silva N."/>
            <person name="Qiu L."/>
            <person name="Villar-Briones A."/>
            <person name="Aparecida-Saddi V."/>
            <person name="Campos-Telles M.P."/>
            <person name="Grau M."/>
            <person name="Mikheyev A.S."/>
        </authorList>
    </citation>
    <scope>NUCLEOTIDE SEQUENCE</scope>
    <source>
        <tissue evidence="1">Venom_gland</tissue>
    </source>
</reference>
<protein>
    <submittedName>
        <fullName evidence="1">Uncharacterized protein</fullName>
    </submittedName>
</protein>
<accession>A0A2D4HGB1</accession>
<organism evidence="1">
    <name type="scientific">Micrurus lemniscatus lemniscatus</name>
    <dbReference type="NCBI Taxonomy" id="129467"/>
    <lineage>
        <taxon>Eukaryota</taxon>
        <taxon>Metazoa</taxon>
        <taxon>Chordata</taxon>
        <taxon>Craniata</taxon>
        <taxon>Vertebrata</taxon>
        <taxon>Euteleostomi</taxon>
        <taxon>Lepidosauria</taxon>
        <taxon>Squamata</taxon>
        <taxon>Bifurcata</taxon>
        <taxon>Unidentata</taxon>
        <taxon>Episquamata</taxon>
        <taxon>Toxicofera</taxon>
        <taxon>Serpentes</taxon>
        <taxon>Colubroidea</taxon>
        <taxon>Elapidae</taxon>
        <taxon>Elapinae</taxon>
        <taxon>Micrurus</taxon>
    </lineage>
</organism>
<evidence type="ECO:0000313" key="1">
    <source>
        <dbReference type="EMBL" id="LAA70993.1"/>
    </source>
</evidence>
<name>A0A2D4HGB1_MICLE</name>
<sequence>MEGILRSHNDIISIKIPLCKSYRRSHGRPYGEAGPRGTIILLAYHSSKQMRLITGFIDPLSQNGTLSNNNQLIKKNIIPLFLWNRWMADKICHPEISTGNMAENK</sequence>